<feature type="transmembrane region" description="Helical" evidence="10">
    <location>
        <begin position="282"/>
        <end position="301"/>
    </location>
</feature>
<feature type="domain" description="Histidine kinase" evidence="11">
    <location>
        <begin position="924"/>
        <end position="1022"/>
    </location>
</feature>
<dbReference type="SMART" id="SM00387">
    <property type="entry name" value="HATPase_c"/>
    <property type="match status" value="2"/>
</dbReference>
<dbReference type="InterPro" id="IPR011623">
    <property type="entry name" value="7TMR_DISM_rcpt_extracell_dom1"/>
</dbReference>
<dbReference type="PROSITE" id="PS50109">
    <property type="entry name" value="HIS_KIN"/>
    <property type="match status" value="2"/>
</dbReference>
<feature type="transmembrane region" description="Helical" evidence="10">
    <location>
        <begin position="220"/>
        <end position="238"/>
    </location>
</feature>
<dbReference type="InterPro" id="IPR011006">
    <property type="entry name" value="CheY-like_superfamily"/>
</dbReference>
<evidence type="ECO:0000256" key="6">
    <source>
        <dbReference type="ARBA" id="ARBA00022777"/>
    </source>
</evidence>
<dbReference type="InterPro" id="IPR003594">
    <property type="entry name" value="HATPase_dom"/>
</dbReference>
<dbReference type="Pfam" id="PF06580">
    <property type="entry name" value="His_kinase"/>
    <property type="match status" value="1"/>
</dbReference>
<keyword evidence="14" id="KW-1185">Reference proteome</keyword>
<feature type="modified residue" description="4-aspartylphosphate" evidence="9">
    <location>
        <position position="746"/>
    </location>
</feature>
<feature type="transmembrane region" description="Helical" evidence="10">
    <location>
        <begin position="313"/>
        <end position="333"/>
    </location>
</feature>
<evidence type="ECO:0000259" key="11">
    <source>
        <dbReference type="PROSITE" id="PS50109"/>
    </source>
</evidence>
<dbReference type="SUPFAM" id="SSF49785">
    <property type="entry name" value="Galactose-binding domain-like"/>
    <property type="match status" value="1"/>
</dbReference>
<dbReference type="EC" id="2.7.13.3" evidence="2"/>
<dbReference type="Gene3D" id="3.40.50.2300">
    <property type="match status" value="1"/>
</dbReference>
<dbReference type="InterPro" id="IPR036097">
    <property type="entry name" value="HisK_dim/P_sf"/>
</dbReference>
<dbReference type="Gene3D" id="1.10.287.130">
    <property type="match status" value="1"/>
</dbReference>
<evidence type="ECO:0000256" key="1">
    <source>
        <dbReference type="ARBA" id="ARBA00000085"/>
    </source>
</evidence>
<proteinExistence type="predicted"/>
<evidence type="ECO:0000256" key="8">
    <source>
        <dbReference type="ARBA" id="ARBA00023012"/>
    </source>
</evidence>
<keyword evidence="4" id="KW-0808">Transferase</keyword>
<keyword evidence="7" id="KW-0067">ATP-binding</keyword>
<evidence type="ECO:0000313" key="14">
    <source>
        <dbReference type="Proteomes" id="UP000679992"/>
    </source>
</evidence>
<dbReference type="InterPro" id="IPR005467">
    <property type="entry name" value="His_kinase_dom"/>
</dbReference>
<evidence type="ECO:0000256" key="10">
    <source>
        <dbReference type="SAM" id="Phobius"/>
    </source>
</evidence>
<dbReference type="InterPro" id="IPR003661">
    <property type="entry name" value="HisK_dim/P_dom"/>
</dbReference>
<dbReference type="SUPFAM" id="SSF47384">
    <property type="entry name" value="Homodimeric domain of signal transducing histidine kinase"/>
    <property type="match status" value="1"/>
</dbReference>
<evidence type="ECO:0000313" key="13">
    <source>
        <dbReference type="EMBL" id="GIP53091.1"/>
    </source>
</evidence>
<evidence type="ECO:0000256" key="4">
    <source>
        <dbReference type="ARBA" id="ARBA00022679"/>
    </source>
</evidence>
<dbReference type="Pfam" id="PF00512">
    <property type="entry name" value="HisKA"/>
    <property type="match status" value="1"/>
</dbReference>
<dbReference type="SUPFAM" id="SSF55874">
    <property type="entry name" value="ATPase domain of HSP90 chaperone/DNA topoisomerase II/histidine kinase"/>
    <property type="match status" value="2"/>
</dbReference>
<dbReference type="PROSITE" id="PS50110">
    <property type="entry name" value="RESPONSE_REGULATORY"/>
    <property type="match status" value="1"/>
</dbReference>
<comment type="caution">
    <text evidence="13">The sequence shown here is derived from an EMBL/GenBank/DDBJ whole genome shotgun (WGS) entry which is preliminary data.</text>
</comment>
<dbReference type="Gene3D" id="3.30.565.10">
    <property type="entry name" value="Histidine kinase-like ATPase, C-terminal domain"/>
    <property type="match status" value="2"/>
</dbReference>
<feature type="domain" description="Histidine kinase" evidence="11">
    <location>
        <begin position="442"/>
        <end position="659"/>
    </location>
</feature>
<dbReference type="CDD" id="cd17574">
    <property type="entry name" value="REC_OmpR"/>
    <property type="match status" value="1"/>
</dbReference>
<keyword evidence="10" id="KW-1133">Transmembrane helix</keyword>
<dbReference type="CDD" id="cd00082">
    <property type="entry name" value="HisKA"/>
    <property type="match status" value="1"/>
</dbReference>
<dbReference type="RefSeq" id="WP_213654740.1">
    <property type="nucleotide sequence ID" value="NZ_BOSL01000005.1"/>
</dbReference>
<evidence type="ECO:0000256" key="2">
    <source>
        <dbReference type="ARBA" id="ARBA00012438"/>
    </source>
</evidence>
<keyword evidence="3 9" id="KW-0597">Phosphoprotein</keyword>
<feature type="transmembrane region" description="Helical" evidence="10">
    <location>
        <begin position="245"/>
        <end position="262"/>
    </location>
</feature>
<dbReference type="SUPFAM" id="SSF52172">
    <property type="entry name" value="CheY-like"/>
    <property type="match status" value="1"/>
</dbReference>
<keyword evidence="8" id="KW-0902">Two-component regulatory system</keyword>
<dbReference type="InterPro" id="IPR001789">
    <property type="entry name" value="Sig_transdc_resp-reg_receiver"/>
</dbReference>
<name>A0ABQ4MAS5_9BACL</name>
<sequence>MNKKGLIFIVGAILLIFLIPAYILIQQQRAIAFQPNANGGVLDLGDWNFSEDGVVRLNGEWEFYRGQLLTPGDFAPESSPESDQPKLTGMADLPGKWNAYIGADGGESAEGYATFRLKIRHAGTEGEIYGIRTGNIRTANRIFIDGQEVGESGKIGRSRQEEVSNNIPYTGFAVAKGEELEIIVQVSNHIYSSGGVFTSILFGDQESVMKSRDQAQLSDWMTMSGFLIPALFFAGLYLLRKEASLLHLSLFSLTAILYVLTHGEKLLSVFWPGMPYSWFLKLQMILSALIYYYLLHYVATVIPDAVHKIAIRLCNWITILTVSIALCLPPIMFSVLEPGLLLFSITCVTYISYVMFRSIVRRNEDVGFSLVSVMSLLMTILIYLASLLGYESHGLVPGLMLLFVIMQATLMARRFDRSFSQVESLSRKLLTLDGLKDEFMANTSHELRTPLHGIINIAQSMLEGAAGKVKPEQVKDLSMIVSTGKRLSVLIDDILDFVKLKHEDIELRREPVDLRAVTRSVMEVIFHISGSKNIVFEQNLPENLPWLDTDEDRLQQILYNLLGNAVKFTDQGIIRIHAEAENGQVTVAVEDTGIGITKEQLSDIFNKTFEETGAGSESGGYGLGLGISKKLVELGGGEIWAESEPGQGSVFYFTVPALAANSPGPPVKIEPRQFTGNVSDEKAAKSADEPQTERFVILLVDDDPMNQRVLHNLLSVEHYSLISAYNGSEALERLNEDRQIDLVIADWMMPGMTGIELCKTIRTRHSLFELPVLLLTARSLPDDAQIGFQAGVNDLLRKPVDANELRARVRTLLELRKSVQAAISSEMAFLQAQIKPHFLFNALNTVLSFLPSEPDAASKLLFELSRYLRGSFDFQNRDQLVTLEKELTLVHSYLMLEQARFQDRLQVEMEVTADVNLLIPPLTIQPIVENAVRHGIMRRSAGGLLHIAVREEGDRVWIIVRDNGTGMPPDRAASLLTDSNGHSGVGLRNIHTRLMTLYGEGLSIESREGIGTEVRFAVKTKSAPGGLPGMGSGGG</sequence>
<evidence type="ECO:0000259" key="12">
    <source>
        <dbReference type="PROSITE" id="PS50110"/>
    </source>
</evidence>
<evidence type="ECO:0000256" key="3">
    <source>
        <dbReference type="ARBA" id="ARBA00022553"/>
    </source>
</evidence>
<dbReference type="SMART" id="SM00388">
    <property type="entry name" value="HisKA"/>
    <property type="match status" value="1"/>
</dbReference>
<comment type="catalytic activity">
    <reaction evidence="1">
        <text>ATP + protein L-histidine = ADP + protein N-phospho-L-histidine.</text>
        <dbReference type="EC" id="2.7.13.3"/>
    </reaction>
</comment>
<organism evidence="13 14">
    <name type="scientific">Paenibacillus vini</name>
    <dbReference type="NCBI Taxonomy" id="1476024"/>
    <lineage>
        <taxon>Bacteria</taxon>
        <taxon>Bacillati</taxon>
        <taxon>Bacillota</taxon>
        <taxon>Bacilli</taxon>
        <taxon>Bacillales</taxon>
        <taxon>Paenibacillaceae</taxon>
        <taxon>Paenibacillus</taxon>
    </lineage>
</organism>
<reference evidence="13 14" key="1">
    <citation type="submission" date="2021-03" db="EMBL/GenBank/DDBJ databases">
        <title>Antimicrobial resistance genes in bacteria isolated from Japanese honey, and their potential for conferring macrolide and lincosamide resistance in the American foulbrood pathogen Paenibacillus larvae.</title>
        <authorList>
            <person name="Okamoto M."/>
            <person name="Kumagai M."/>
            <person name="Kanamori H."/>
            <person name="Takamatsu D."/>
        </authorList>
    </citation>
    <scope>NUCLEOTIDE SEQUENCE [LARGE SCALE GENOMIC DNA]</scope>
    <source>
        <strain evidence="13 14">J42TS3</strain>
    </source>
</reference>
<evidence type="ECO:0000256" key="9">
    <source>
        <dbReference type="PROSITE-ProRule" id="PRU00169"/>
    </source>
</evidence>
<dbReference type="EMBL" id="BOSL01000005">
    <property type="protein sequence ID" value="GIP53091.1"/>
    <property type="molecule type" value="Genomic_DNA"/>
</dbReference>
<evidence type="ECO:0000256" key="5">
    <source>
        <dbReference type="ARBA" id="ARBA00022741"/>
    </source>
</evidence>
<dbReference type="Pfam" id="PF00072">
    <property type="entry name" value="Response_reg"/>
    <property type="match status" value="1"/>
</dbReference>
<dbReference type="Pfam" id="PF07695">
    <property type="entry name" value="7TMR-DISM_7TM"/>
    <property type="match status" value="1"/>
</dbReference>
<protein>
    <recommendedName>
        <fullName evidence="2">histidine kinase</fullName>
        <ecNumber evidence="2">2.7.13.3</ecNumber>
    </recommendedName>
</protein>
<feature type="domain" description="Response regulatory" evidence="12">
    <location>
        <begin position="696"/>
        <end position="813"/>
    </location>
</feature>
<dbReference type="InterPro" id="IPR010559">
    <property type="entry name" value="Sig_transdc_His_kin_internal"/>
</dbReference>
<dbReference type="CDD" id="cd16922">
    <property type="entry name" value="HATPase_EvgS-ArcB-TorS-like"/>
    <property type="match status" value="1"/>
</dbReference>
<keyword evidence="5" id="KW-0547">Nucleotide-binding</keyword>
<dbReference type="PANTHER" id="PTHR43047">
    <property type="entry name" value="TWO-COMPONENT HISTIDINE PROTEIN KINASE"/>
    <property type="match status" value="1"/>
</dbReference>
<dbReference type="Gene3D" id="2.60.120.260">
    <property type="entry name" value="Galactose-binding domain-like"/>
    <property type="match status" value="1"/>
</dbReference>
<dbReference type="SMART" id="SM00448">
    <property type="entry name" value="REC"/>
    <property type="match status" value="1"/>
</dbReference>
<dbReference type="InterPro" id="IPR036890">
    <property type="entry name" value="HATPase_C_sf"/>
</dbReference>
<keyword evidence="10" id="KW-0812">Transmembrane</keyword>
<feature type="transmembrane region" description="Helical" evidence="10">
    <location>
        <begin position="7"/>
        <end position="25"/>
    </location>
</feature>
<keyword evidence="6" id="KW-0418">Kinase</keyword>
<dbReference type="InterPro" id="IPR004358">
    <property type="entry name" value="Sig_transdc_His_kin-like_C"/>
</dbReference>
<dbReference type="PANTHER" id="PTHR43047:SF64">
    <property type="entry name" value="HISTIDINE KINASE CONTAINING CHEY-HOMOLOGOUS RECEIVER DOMAIN AND PAS DOMAIN-RELATED"/>
    <property type="match status" value="1"/>
</dbReference>
<dbReference type="PRINTS" id="PR00344">
    <property type="entry name" value="BCTRLSENSOR"/>
</dbReference>
<dbReference type="Pfam" id="PF02518">
    <property type="entry name" value="HATPase_c"/>
    <property type="match status" value="2"/>
</dbReference>
<dbReference type="Proteomes" id="UP000679992">
    <property type="component" value="Unassembled WGS sequence"/>
</dbReference>
<dbReference type="InterPro" id="IPR008979">
    <property type="entry name" value="Galactose-bd-like_sf"/>
</dbReference>
<gene>
    <name evidence="13" type="ORF">J42TS3_21260</name>
</gene>
<feature type="transmembrane region" description="Helical" evidence="10">
    <location>
        <begin position="339"/>
        <end position="356"/>
    </location>
</feature>
<evidence type="ECO:0000256" key="7">
    <source>
        <dbReference type="ARBA" id="ARBA00022840"/>
    </source>
</evidence>
<feature type="transmembrane region" description="Helical" evidence="10">
    <location>
        <begin position="368"/>
        <end position="388"/>
    </location>
</feature>
<accession>A0ABQ4MAS5</accession>
<keyword evidence="10" id="KW-0472">Membrane</keyword>